<dbReference type="InterPro" id="IPR005913">
    <property type="entry name" value="dTDP_dehydrorham_reduct"/>
</dbReference>
<dbReference type="AlphaFoldDB" id="A0A938BT67"/>
<evidence type="ECO:0000313" key="5">
    <source>
        <dbReference type="Proteomes" id="UP000779900"/>
    </source>
</evidence>
<feature type="domain" description="RmlD-like substrate binding" evidence="3">
    <location>
        <begin position="1"/>
        <end position="277"/>
    </location>
</feature>
<evidence type="ECO:0000256" key="2">
    <source>
        <dbReference type="RuleBase" id="RU364082"/>
    </source>
</evidence>
<gene>
    <name evidence="4" type="primary">rfbD</name>
    <name evidence="4" type="ORF">FJY68_05455</name>
</gene>
<evidence type="ECO:0000256" key="1">
    <source>
        <dbReference type="ARBA" id="ARBA00010944"/>
    </source>
</evidence>
<proteinExistence type="inferred from homology"/>
<protein>
    <recommendedName>
        <fullName evidence="2">dTDP-4-dehydrorhamnose reductase</fullName>
        <ecNumber evidence="2">1.1.1.133</ecNumber>
    </recommendedName>
</protein>
<dbReference type="CDD" id="cd05254">
    <property type="entry name" value="dTDP_HR_like_SDR_e"/>
    <property type="match status" value="1"/>
</dbReference>
<dbReference type="EMBL" id="VGIR01000024">
    <property type="protein sequence ID" value="MBM3331287.1"/>
    <property type="molecule type" value="Genomic_DNA"/>
</dbReference>
<comment type="function">
    <text evidence="2">Catalyzes the reduction of dTDP-6-deoxy-L-lyxo-4-hexulose to yield dTDP-L-rhamnose.</text>
</comment>
<dbReference type="GO" id="GO:0008831">
    <property type="term" value="F:dTDP-4-dehydrorhamnose reductase activity"/>
    <property type="evidence" value="ECO:0007669"/>
    <property type="project" value="UniProtKB-EC"/>
</dbReference>
<evidence type="ECO:0000259" key="3">
    <source>
        <dbReference type="Pfam" id="PF04321"/>
    </source>
</evidence>
<keyword evidence="2" id="KW-0521">NADP</keyword>
<evidence type="ECO:0000313" key="4">
    <source>
        <dbReference type="EMBL" id="MBM3331287.1"/>
    </source>
</evidence>
<dbReference type="InterPro" id="IPR029903">
    <property type="entry name" value="RmlD-like-bd"/>
</dbReference>
<comment type="similarity">
    <text evidence="1 2">Belongs to the dTDP-4-dehydrorhamnose reductase family.</text>
</comment>
<dbReference type="SUPFAM" id="SSF51735">
    <property type="entry name" value="NAD(P)-binding Rossmann-fold domains"/>
    <property type="match status" value="1"/>
</dbReference>
<dbReference type="PANTHER" id="PTHR10491">
    <property type="entry name" value="DTDP-4-DEHYDRORHAMNOSE REDUCTASE"/>
    <property type="match status" value="1"/>
</dbReference>
<dbReference type="InterPro" id="IPR036291">
    <property type="entry name" value="NAD(P)-bd_dom_sf"/>
</dbReference>
<dbReference type="GO" id="GO:0005829">
    <property type="term" value="C:cytosol"/>
    <property type="evidence" value="ECO:0007669"/>
    <property type="project" value="TreeGrafter"/>
</dbReference>
<dbReference type="GO" id="GO:0019305">
    <property type="term" value="P:dTDP-rhamnose biosynthetic process"/>
    <property type="evidence" value="ECO:0007669"/>
    <property type="project" value="TreeGrafter"/>
</dbReference>
<dbReference type="NCBIfam" id="TIGR01214">
    <property type="entry name" value="rmlD"/>
    <property type="match status" value="1"/>
</dbReference>
<name>A0A938BT67_UNCW3</name>
<dbReference type="Proteomes" id="UP000779900">
    <property type="component" value="Unassembled WGS sequence"/>
</dbReference>
<sequence length="295" mass="33237">MRCLVTGAEGMLGTELVEFLRHQSEEVVGWDLPKHDVTDVEKTINGMHQVGPDVVFHLAARTDVDGCEDDVAGSTAINFQGAWAVALGAEELRCKLVYVSTDYVFDGRTDRPYREGDKPNPLSVYGRTKLMGENAVIKTCHKHLVVRTSWLYGRHGRNFVDTIRQKCSQVPRIEVVSDQVGSPTYARDLCRPLWEVAKSKHFGIYHLTNSGHCSWFDLAVEIVRLTDAKCEVAPINTATAARKAPRPAYSVLENREFKHRFGKELRPWHRALMSYIKGEDEVQGTLDEPRTEAGR</sequence>
<reference evidence="4" key="1">
    <citation type="submission" date="2019-03" db="EMBL/GenBank/DDBJ databases">
        <title>Lake Tanganyika Metagenome-Assembled Genomes (MAGs).</title>
        <authorList>
            <person name="Tran P."/>
        </authorList>
    </citation>
    <scope>NUCLEOTIDE SEQUENCE</scope>
    <source>
        <strain evidence="4">K_DeepCast_150m_m2_040</strain>
    </source>
</reference>
<dbReference type="PANTHER" id="PTHR10491:SF4">
    <property type="entry name" value="METHIONINE ADENOSYLTRANSFERASE 2 SUBUNIT BETA"/>
    <property type="match status" value="1"/>
</dbReference>
<comment type="pathway">
    <text evidence="2">Carbohydrate biosynthesis; dTDP-L-rhamnose biosynthesis.</text>
</comment>
<accession>A0A938BT67</accession>
<dbReference type="Gene3D" id="3.40.50.720">
    <property type="entry name" value="NAD(P)-binding Rossmann-like Domain"/>
    <property type="match status" value="1"/>
</dbReference>
<dbReference type="Pfam" id="PF04321">
    <property type="entry name" value="RmlD_sub_bind"/>
    <property type="match status" value="1"/>
</dbReference>
<dbReference type="EC" id="1.1.1.133" evidence="2"/>
<keyword evidence="2 4" id="KW-0560">Oxidoreductase</keyword>
<organism evidence="4 5">
    <name type="scientific">candidate division WOR-3 bacterium</name>
    <dbReference type="NCBI Taxonomy" id="2052148"/>
    <lineage>
        <taxon>Bacteria</taxon>
        <taxon>Bacteria division WOR-3</taxon>
    </lineage>
</organism>
<dbReference type="Gene3D" id="3.90.25.10">
    <property type="entry name" value="UDP-galactose 4-epimerase, domain 1"/>
    <property type="match status" value="1"/>
</dbReference>
<comment type="caution">
    <text evidence="4">The sequence shown here is derived from an EMBL/GenBank/DDBJ whole genome shotgun (WGS) entry which is preliminary data.</text>
</comment>